<dbReference type="Proteomes" id="UP000231279">
    <property type="component" value="Unassembled WGS sequence"/>
</dbReference>
<evidence type="ECO:0000259" key="1">
    <source>
        <dbReference type="PROSITE" id="PS50181"/>
    </source>
</evidence>
<dbReference type="PANTHER" id="PTHR31672">
    <property type="entry name" value="BNACNNG10540D PROTEIN"/>
    <property type="match status" value="1"/>
</dbReference>
<dbReference type="CDD" id="cd22157">
    <property type="entry name" value="F-box_AtFBW1-like"/>
    <property type="match status" value="1"/>
</dbReference>
<dbReference type="InterPro" id="IPR036047">
    <property type="entry name" value="F-box-like_dom_sf"/>
</dbReference>
<comment type="caution">
    <text evidence="2">The sequence shown here is derived from an EMBL/GenBank/DDBJ whole genome shotgun (WGS) entry which is preliminary data.</text>
</comment>
<sequence>MIATSSKKYLQANYRPRMERIHYLPEEIITDILSRLPVKSLLRFKSISQSWRSLISSQSFIKTHLETSTKNPAFAHHSMVSIIVNTRNNYELQHCSLRSFLFKAVIYASHSDFSIDISIRSVRLIGCCNGLVCILINRKDFFLWNPSTRESKKLPDIDSGMSSDQILQHGFGFDESGGSWTRMNNHLDDGYIVGTETGTFVSGNLHWTKTKKELNWQLYISSLDLKNEVYGIVEQPSILDYYFEVTLGVFDGCLWAFYHYLHHGYGDLWVLKQYGVKDS</sequence>
<dbReference type="InterPro" id="IPR050796">
    <property type="entry name" value="SCF_F-box_component"/>
</dbReference>
<evidence type="ECO:0000313" key="3">
    <source>
        <dbReference type="Proteomes" id="UP000231279"/>
    </source>
</evidence>
<dbReference type="EMBL" id="NKXS01003953">
    <property type="protein sequence ID" value="PIN07953.1"/>
    <property type="molecule type" value="Genomic_DNA"/>
</dbReference>
<dbReference type="PANTHER" id="PTHR31672:SF13">
    <property type="entry name" value="F-BOX PROTEIN CPR30-LIKE"/>
    <property type="match status" value="1"/>
</dbReference>
<name>A0A2G9GRP3_9LAMI</name>
<reference evidence="3" key="1">
    <citation type="journal article" date="2018" name="Gigascience">
        <title>Genome assembly of the Pink Ipe (Handroanthus impetiginosus, Bignoniaceae), a highly valued, ecologically keystone Neotropical timber forest tree.</title>
        <authorList>
            <person name="Silva-Junior O.B."/>
            <person name="Grattapaglia D."/>
            <person name="Novaes E."/>
            <person name="Collevatti R.G."/>
        </authorList>
    </citation>
    <scope>NUCLEOTIDE SEQUENCE [LARGE SCALE GENOMIC DNA]</scope>
    <source>
        <strain evidence="3">cv. UFG-1</strain>
    </source>
</reference>
<keyword evidence="3" id="KW-1185">Reference proteome</keyword>
<feature type="domain" description="F-box" evidence="1">
    <location>
        <begin position="18"/>
        <end position="64"/>
    </location>
</feature>
<evidence type="ECO:0000313" key="2">
    <source>
        <dbReference type="EMBL" id="PIN07953.1"/>
    </source>
</evidence>
<accession>A0A2G9GRP3</accession>
<proteinExistence type="predicted"/>
<dbReference type="AlphaFoldDB" id="A0A2G9GRP3"/>
<protein>
    <recommendedName>
        <fullName evidence="1">F-box domain-containing protein</fullName>
    </recommendedName>
</protein>
<dbReference type="OrthoDB" id="591557at2759"/>
<dbReference type="SMART" id="SM00256">
    <property type="entry name" value="FBOX"/>
    <property type="match status" value="1"/>
</dbReference>
<dbReference type="STRING" id="429701.A0A2G9GRP3"/>
<organism evidence="2 3">
    <name type="scientific">Handroanthus impetiginosus</name>
    <dbReference type="NCBI Taxonomy" id="429701"/>
    <lineage>
        <taxon>Eukaryota</taxon>
        <taxon>Viridiplantae</taxon>
        <taxon>Streptophyta</taxon>
        <taxon>Embryophyta</taxon>
        <taxon>Tracheophyta</taxon>
        <taxon>Spermatophyta</taxon>
        <taxon>Magnoliopsida</taxon>
        <taxon>eudicotyledons</taxon>
        <taxon>Gunneridae</taxon>
        <taxon>Pentapetalae</taxon>
        <taxon>asterids</taxon>
        <taxon>lamiids</taxon>
        <taxon>Lamiales</taxon>
        <taxon>Bignoniaceae</taxon>
        <taxon>Crescentiina</taxon>
        <taxon>Tabebuia alliance</taxon>
        <taxon>Handroanthus</taxon>
    </lineage>
</organism>
<dbReference type="Pfam" id="PF00646">
    <property type="entry name" value="F-box"/>
    <property type="match status" value="1"/>
</dbReference>
<dbReference type="Gene3D" id="1.20.1280.50">
    <property type="match status" value="1"/>
</dbReference>
<gene>
    <name evidence="2" type="ORF">CDL12_19485</name>
</gene>
<dbReference type="PROSITE" id="PS50181">
    <property type="entry name" value="FBOX"/>
    <property type="match status" value="1"/>
</dbReference>
<dbReference type="SUPFAM" id="SSF81383">
    <property type="entry name" value="F-box domain"/>
    <property type="match status" value="1"/>
</dbReference>
<dbReference type="InterPro" id="IPR001810">
    <property type="entry name" value="F-box_dom"/>
</dbReference>